<dbReference type="RefSeq" id="XP_024319902.1">
    <property type="nucleotide sequence ID" value="XM_024472598.1"/>
</dbReference>
<feature type="compositionally biased region" description="Basic residues" evidence="1">
    <location>
        <begin position="1"/>
        <end position="10"/>
    </location>
</feature>
<feature type="compositionally biased region" description="Low complexity" evidence="1">
    <location>
        <begin position="13"/>
        <end position="29"/>
    </location>
</feature>
<reference evidence="2" key="1">
    <citation type="submission" date="2016-03" db="EMBL/GenBank/DDBJ databases">
        <title>Updated assembly of Pseudogymnoascus destructans, the fungus causing white-nose syndrome of bats.</title>
        <authorList>
            <person name="Palmer J.M."/>
            <person name="Drees K.P."/>
            <person name="Foster J.T."/>
            <person name="Lindner D.L."/>
        </authorList>
    </citation>
    <scope>NUCLEOTIDE SEQUENCE [LARGE SCALE GENOMIC DNA]</scope>
    <source>
        <strain evidence="2">20631-21</strain>
    </source>
</reference>
<organism evidence="2">
    <name type="scientific">Pseudogymnoascus destructans</name>
    <dbReference type="NCBI Taxonomy" id="655981"/>
    <lineage>
        <taxon>Eukaryota</taxon>
        <taxon>Fungi</taxon>
        <taxon>Dikarya</taxon>
        <taxon>Ascomycota</taxon>
        <taxon>Pezizomycotina</taxon>
        <taxon>Leotiomycetes</taxon>
        <taxon>Thelebolales</taxon>
        <taxon>Thelebolaceae</taxon>
        <taxon>Pseudogymnoascus</taxon>
    </lineage>
</organism>
<accession>A0A176ZXI0</accession>
<gene>
    <name evidence="2" type="ORF">VC83_09060</name>
</gene>
<evidence type="ECO:0000313" key="2">
    <source>
        <dbReference type="EMBL" id="OAF54598.1"/>
    </source>
</evidence>
<dbReference type="EMBL" id="KV441418">
    <property type="protein sequence ID" value="OAF54598.1"/>
    <property type="molecule type" value="Genomic_DNA"/>
</dbReference>
<evidence type="ECO:0000256" key="1">
    <source>
        <dbReference type="SAM" id="MobiDB-lite"/>
    </source>
</evidence>
<proteinExistence type="predicted"/>
<sequence>MHARTRRRRRDLASAVRKPRAAPARNRPGAADRDPHVMWSCQRTTRDLKCTLMGSLFGWDGESGVGEGGVEFELGIVVQAFARLESDKRKLVEEGKGKKGR</sequence>
<name>A0A176ZXI0_9PEZI</name>
<dbReference type="GeneID" id="36292097"/>
<feature type="region of interest" description="Disordered" evidence="1">
    <location>
        <begin position="1"/>
        <end position="36"/>
    </location>
</feature>
<dbReference type="Proteomes" id="UP000077154">
    <property type="component" value="Unassembled WGS sequence"/>
</dbReference>
<dbReference type="AlphaFoldDB" id="A0A176ZXI0"/>
<protein>
    <submittedName>
        <fullName evidence="2">Uncharacterized protein</fullName>
    </submittedName>
</protein>